<dbReference type="EMBL" id="MT144899">
    <property type="protein sequence ID" value="QJI01121.1"/>
    <property type="molecule type" value="Genomic_DNA"/>
</dbReference>
<sequence>MTLITPEGVIIKDPSNIFDNYNQRLSYTHAISWHLTNQNIIDTLCKYSPVLSVGSGKGFTESIAKKNGCDIICTDKCNVKNNTYHKIIGANITEYEGYNLYLNNKPFMDIEIIDAVKAIKKYPDRNIFMAWCPYLDDMGYKVVKSIKNQVLIYIGEPEGGCTGDDEMFKYLRDYFTEIETYCIPQWAGLHDRLIIYKKSNKMHCNK</sequence>
<evidence type="ECO:0000313" key="2">
    <source>
        <dbReference type="EMBL" id="QJI01121.1"/>
    </source>
</evidence>
<evidence type="ECO:0008006" key="3">
    <source>
        <dbReference type="Google" id="ProtNLM"/>
    </source>
</evidence>
<accession>A0A6H1ZCV1</accession>
<reference evidence="1" key="1">
    <citation type="submission" date="2020-03" db="EMBL/GenBank/DDBJ databases">
        <title>The deep terrestrial virosphere.</title>
        <authorList>
            <person name="Holmfeldt K."/>
            <person name="Nilsson E."/>
            <person name="Simone D."/>
            <person name="Lopez-Fernandez M."/>
            <person name="Wu X."/>
            <person name="de Brujin I."/>
            <person name="Lundin D."/>
            <person name="Andersson A."/>
            <person name="Bertilsson S."/>
            <person name="Dopson M."/>
        </authorList>
    </citation>
    <scope>NUCLEOTIDE SEQUENCE</scope>
    <source>
        <strain evidence="1">TM448A00186</strain>
        <strain evidence="2">TM448B02294</strain>
    </source>
</reference>
<dbReference type="PANTHER" id="PTHR39290:SF6">
    <property type="entry name" value="S-ADENOSYL-L-METHIONINE-DEPENDENT METHYLTRANSFERASES SUPERFAMILY PROTEIN"/>
    <property type="match status" value="1"/>
</dbReference>
<evidence type="ECO:0000313" key="1">
    <source>
        <dbReference type="EMBL" id="QJA45095.1"/>
    </source>
</evidence>
<proteinExistence type="predicted"/>
<dbReference type="PANTHER" id="PTHR39290">
    <property type="entry name" value="C3H1-TYPE DOMAIN-CONTAINING PROTEIN-RELATED"/>
    <property type="match status" value="1"/>
</dbReference>
<name>A0A6H1ZCV1_9ZZZZ</name>
<protein>
    <recommendedName>
        <fullName evidence="3">Methyltransferase</fullName>
    </recommendedName>
</protein>
<dbReference type="AlphaFoldDB" id="A0A6H1ZCV1"/>
<gene>
    <name evidence="1" type="ORF">TM448A00186_0007</name>
    <name evidence="2" type="ORF">TM448B02294_0014</name>
</gene>
<organism evidence="1">
    <name type="scientific">viral metagenome</name>
    <dbReference type="NCBI Taxonomy" id="1070528"/>
    <lineage>
        <taxon>unclassified sequences</taxon>
        <taxon>metagenomes</taxon>
        <taxon>organismal metagenomes</taxon>
    </lineage>
</organism>
<dbReference type="EMBL" id="MT143986">
    <property type="protein sequence ID" value="QJA45095.1"/>
    <property type="molecule type" value="Genomic_DNA"/>
</dbReference>